<dbReference type="EMBL" id="PNCM01000025">
    <property type="protein sequence ID" value="TMP79921.1"/>
    <property type="molecule type" value="Genomic_DNA"/>
</dbReference>
<dbReference type="InterPro" id="IPR010921">
    <property type="entry name" value="Trp_repressor/repl_initiator"/>
</dbReference>
<dbReference type="RefSeq" id="WP_138567880.1">
    <property type="nucleotide sequence ID" value="NZ_PNCM01000025.1"/>
</dbReference>
<dbReference type="SUPFAM" id="SSF48295">
    <property type="entry name" value="TrpR-like"/>
    <property type="match status" value="1"/>
</dbReference>
<reference evidence="3" key="2">
    <citation type="submission" date="2019-06" db="EMBL/GenBank/DDBJ databases">
        <title>Co-occurence of chitin degradation, pigmentation and bioactivity in marine Pseudoalteromonas.</title>
        <authorList>
            <person name="Sonnenschein E.C."/>
            <person name="Bech P.K."/>
        </authorList>
    </citation>
    <scope>NUCLEOTIDE SEQUENCE [LARGE SCALE GENOMIC DNA]</scope>
    <source>
        <strain evidence="3">S1189</strain>
    </source>
</reference>
<proteinExistence type="predicted"/>
<accession>A0A5S3YS29</accession>
<evidence type="ECO:0000313" key="3">
    <source>
        <dbReference type="Proteomes" id="UP000307362"/>
    </source>
</evidence>
<organism evidence="2 3">
    <name type="scientific">Pseudoalteromonas phenolica</name>
    <dbReference type="NCBI Taxonomy" id="161398"/>
    <lineage>
        <taxon>Bacteria</taxon>
        <taxon>Pseudomonadati</taxon>
        <taxon>Pseudomonadota</taxon>
        <taxon>Gammaproteobacteria</taxon>
        <taxon>Alteromonadales</taxon>
        <taxon>Pseudoalteromonadaceae</taxon>
        <taxon>Pseudoalteromonas</taxon>
    </lineage>
</organism>
<dbReference type="Pfam" id="PF13518">
    <property type="entry name" value="HTH_28"/>
    <property type="match status" value="1"/>
</dbReference>
<evidence type="ECO:0000313" key="2">
    <source>
        <dbReference type="EMBL" id="TMP79921.1"/>
    </source>
</evidence>
<evidence type="ECO:0000259" key="1">
    <source>
        <dbReference type="Pfam" id="PF13518"/>
    </source>
</evidence>
<dbReference type="InterPro" id="IPR055247">
    <property type="entry name" value="InsJ-like_HTH"/>
</dbReference>
<dbReference type="Gene3D" id="1.10.10.60">
    <property type="entry name" value="Homeodomain-like"/>
    <property type="match status" value="1"/>
</dbReference>
<sequence length="58" mass="6522">MQDLTLFVLDPVCSYKDKYHDDDKLAMASAYLDGRYTMAEIAAEFGVHYSTVSRAVAK</sequence>
<comment type="caution">
    <text evidence="2">The sequence shown here is derived from an EMBL/GenBank/DDBJ whole genome shotgun (WGS) entry which is preliminary data.</text>
</comment>
<feature type="domain" description="Insertion element IS150 protein InsJ-like helix-turn-helix" evidence="1">
    <location>
        <begin position="24"/>
        <end position="57"/>
    </location>
</feature>
<dbReference type="Proteomes" id="UP000307362">
    <property type="component" value="Unassembled WGS sequence"/>
</dbReference>
<name>A0A5S3YS29_9GAMM</name>
<protein>
    <recommendedName>
        <fullName evidence="1">Insertion element IS150 protein InsJ-like helix-turn-helix domain-containing protein</fullName>
    </recommendedName>
</protein>
<dbReference type="GO" id="GO:0043565">
    <property type="term" value="F:sequence-specific DNA binding"/>
    <property type="evidence" value="ECO:0007669"/>
    <property type="project" value="InterPro"/>
</dbReference>
<dbReference type="OrthoDB" id="6308427at2"/>
<dbReference type="AlphaFoldDB" id="A0A5S3YS29"/>
<gene>
    <name evidence="2" type="ORF">CWB73_12500</name>
</gene>
<reference evidence="2 3" key="1">
    <citation type="submission" date="2017-12" db="EMBL/GenBank/DDBJ databases">
        <authorList>
            <person name="Paulsen S."/>
            <person name="Gram L.K."/>
        </authorList>
    </citation>
    <scope>NUCLEOTIDE SEQUENCE [LARGE SCALE GENOMIC DNA]</scope>
    <source>
        <strain evidence="2 3">S1189</strain>
    </source>
</reference>